<name>A0ABC9Z523_9NOCA</name>
<reference evidence="3" key="1">
    <citation type="submission" date="2015-07" db="EMBL/GenBank/DDBJ databases">
        <title>Nocardia seriolae U-1 whole genome shotgun sequence.</title>
        <authorList>
            <person name="Imajoh M."/>
            <person name="Fukumoto Y."/>
            <person name="Sukeda M."/>
            <person name="Yamane J."/>
            <person name="Yamasaki K."/>
            <person name="Shimizu M."/>
            <person name="Ohnishi K."/>
            <person name="Oshima S."/>
        </authorList>
    </citation>
    <scope>NUCLEOTIDE SEQUENCE [LARGE SCALE GENOMIC DNA]</scope>
    <source>
        <strain evidence="3">U-1</strain>
    </source>
</reference>
<evidence type="ECO:0000313" key="3">
    <source>
        <dbReference type="Proteomes" id="UP000037179"/>
    </source>
</evidence>
<proteinExistence type="predicted"/>
<evidence type="ECO:0000259" key="1">
    <source>
        <dbReference type="Pfam" id="PF08388"/>
    </source>
</evidence>
<organism evidence="2 3">
    <name type="scientific">Nocardia seriolae</name>
    <dbReference type="NCBI Taxonomy" id="37332"/>
    <lineage>
        <taxon>Bacteria</taxon>
        <taxon>Bacillati</taxon>
        <taxon>Actinomycetota</taxon>
        <taxon>Actinomycetes</taxon>
        <taxon>Mycobacteriales</taxon>
        <taxon>Nocardiaceae</taxon>
        <taxon>Nocardia</taxon>
    </lineage>
</organism>
<gene>
    <name evidence="2" type="ORF">NSK11_contig00191-0002</name>
</gene>
<dbReference type="InterPro" id="IPR013597">
    <property type="entry name" value="Mat_intron_G2"/>
</dbReference>
<protein>
    <submittedName>
        <fullName evidence="2">DNA polymerase</fullName>
    </submittedName>
</protein>
<dbReference type="Proteomes" id="UP000037179">
    <property type="component" value="Unassembled WGS sequence"/>
</dbReference>
<dbReference type="EMBL" id="BBYQ01000191">
    <property type="protein sequence ID" value="GAP32909.1"/>
    <property type="molecule type" value="Genomic_DNA"/>
</dbReference>
<dbReference type="AlphaFoldDB" id="A0ABC9Z523"/>
<dbReference type="Pfam" id="PF08388">
    <property type="entry name" value="GIIM"/>
    <property type="match status" value="1"/>
</dbReference>
<accession>A0ABC9Z523</accession>
<feature type="domain" description="Group II intron maturase-specific" evidence="1">
    <location>
        <begin position="1"/>
        <end position="61"/>
    </location>
</feature>
<evidence type="ECO:0000313" key="2">
    <source>
        <dbReference type="EMBL" id="GAP32909.1"/>
    </source>
</evidence>
<reference evidence="2 3" key="2">
    <citation type="journal article" date="2016" name="Genome Announc.">
        <title>Draft Genome Sequence of Erythromycin- and Oxytetracycline-Sensitive Nocardia seriolae Strain U-1 (NBRC 110359).</title>
        <authorList>
            <person name="Imajoh M."/>
            <person name="Sukeda M."/>
            <person name="Shimizu M."/>
            <person name="Yamane J."/>
            <person name="Ohnishi K."/>
            <person name="Oshima S."/>
        </authorList>
    </citation>
    <scope>NUCLEOTIDE SEQUENCE [LARGE SCALE GENOMIC DNA]</scope>
    <source>
        <strain evidence="2 3">U-1</strain>
    </source>
</reference>
<keyword evidence="3" id="KW-1185">Reference proteome</keyword>
<comment type="caution">
    <text evidence="2">The sequence shown here is derived from an EMBL/GenBank/DDBJ whole genome shotgun (WGS) entry which is preliminary data.</text>
</comment>
<dbReference type="RefSeq" id="WP_081986391.1">
    <property type="nucleotide sequence ID" value="NZ_CP073655.1"/>
</dbReference>
<sequence>MSLEELLKRLNRVVRGWCAYFKHGCSKRTFSYPSHYMWFEVAHWMRMKHRRTAWRRLRRRYSDKRFPTYQPSENGTVLYDPASIVIERYRWRGHAIPTPWSVRAEQLETLSQA</sequence>